<sequence>MNNNDDFAKNVSKKLDQLAHSHQNKHRVMQHVFTQIERPTKRITPIWKMTGFALAAVVTGFLVFPNVTTLSTKGQNTQTMMNTNTTKLSPQMVEDLEMVMVFGEDTHSHGS</sequence>
<name>A0ABU6DTX4_9GAMM</name>
<evidence type="ECO:0000313" key="3">
    <source>
        <dbReference type="Proteomes" id="UP001339883"/>
    </source>
</evidence>
<evidence type="ECO:0000256" key="1">
    <source>
        <dbReference type="SAM" id="Phobius"/>
    </source>
</evidence>
<proteinExistence type="predicted"/>
<protein>
    <submittedName>
        <fullName evidence="2">Uncharacterized protein</fullName>
    </submittedName>
</protein>
<keyword evidence="1" id="KW-0812">Transmembrane</keyword>
<feature type="transmembrane region" description="Helical" evidence="1">
    <location>
        <begin position="46"/>
        <end position="64"/>
    </location>
</feature>
<dbReference type="EMBL" id="VTDN01000003">
    <property type="protein sequence ID" value="MEB5476343.1"/>
    <property type="molecule type" value="Genomic_DNA"/>
</dbReference>
<keyword evidence="1" id="KW-1133">Transmembrane helix</keyword>
<dbReference type="RefSeq" id="WP_195772480.1">
    <property type="nucleotide sequence ID" value="NZ_VTDN01000003.1"/>
</dbReference>
<organism evidence="2 3">
    <name type="scientific">Acinetobacter pollinis</name>
    <dbReference type="NCBI Taxonomy" id="2605270"/>
    <lineage>
        <taxon>Bacteria</taxon>
        <taxon>Pseudomonadati</taxon>
        <taxon>Pseudomonadota</taxon>
        <taxon>Gammaproteobacteria</taxon>
        <taxon>Moraxellales</taxon>
        <taxon>Moraxellaceae</taxon>
        <taxon>Acinetobacter</taxon>
    </lineage>
</organism>
<evidence type="ECO:0000313" key="2">
    <source>
        <dbReference type="EMBL" id="MEB5476343.1"/>
    </source>
</evidence>
<gene>
    <name evidence="2" type="ORF">I2F25_04630</name>
</gene>
<keyword evidence="1" id="KW-0472">Membrane</keyword>
<reference evidence="2 3" key="1">
    <citation type="submission" date="2019-08" db="EMBL/GenBank/DDBJ databases">
        <title>Five species of Acinetobacter isolated from floral nectar and animal pollinators.</title>
        <authorList>
            <person name="Hendry T.A."/>
        </authorList>
    </citation>
    <scope>NUCLEOTIDE SEQUENCE [LARGE SCALE GENOMIC DNA]</scope>
    <source>
        <strain evidence="2 3">MD18.27</strain>
    </source>
</reference>
<accession>A0ABU6DTX4</accession>
<keyword evidence="3" id="KW-1185">Reference proteome</keyword>
<comment type="caution">
    <text evidence="2">The sequence shown here is derived from an EMBL/GenBank/DDBJ whole genome shotgun (WGS) entry which is preliminary data.</text>
</comment>
<dbReference type="Proteomes" id="UP001339883">
    <property type="component" value="Unassembled WGS sequence"/>
</dbReference>